<keyword evidence="2" id="KW-0067">ATP-binding</keyword>
<dbReference type="PROSITE" id="PS50990">
    <property type="entry name" value="PEPTIDASE_C39"/>
    <property type="match status" value="1"/>
</dbReference>
<feature type="domain" description="Peptidase C39" evidence="1">
    <location>
        <begin position="59"/>
        <end position="192"/>
    </location>
</feature>
<dbReference type="Proteomes" id="UP000316714">
    <property type="component" value="Unassembled WGS sequence"/>
</dbReference>
<dbReference type="Pfam" id="PF03412">
    <property type="entry name" value="Peptidase_C39"/>
    <property type="match status" value="1"/>
</dbReference>
<comment type="caution">
    <text evidence="2">The sequence shown here is derived from an EMBL/GenBank/DDBJ whole genome shotgun (WGS) entry which is preliminary data.</text>
</comment>
<keyword evidence="2" id="KW-0547">Nucleotide-binding</keyword>
<keyword evidence="2" id="KW-0378">Hydrolase</keyword>
<dbReference type="CDD" id="cd02423">
    <property type="entry name" value="Peptidase_C39G"/>
    <property type="match status" value="1"/>
</dbReference>
<protein>
    <submittedName>
        <fullName evidence="2">Lactococcin-G-processing and transport ATP-binding protein LagD</fullName>
        <ecNumber evidence="2">3.4.22.-</ecNumber>
    </submittedName>
</protein>
<evidence type="ECO:0000259" key="1">
    <source>
        <dbReference type="PROSITE" id="PS50990"/>
    </source>
</evidence>
<gene>
    <name evidence="2" type="primary">lagD_1</name>
    <name evidence="2" type="ORF">KOR34_27910</name>
</gene>
<dbReference type="EMBL" id="SIHJ01000001">
    <property type="protein sequence ID" value="TWT37827.1"/>
    <property type="molecule type" value="Genomic_DNA"/>
</dbReference>
<evidence type="ECO:0000313" key="2">
    <source>
        <dbReference type="EMBL" id="TWT37827.1"/>
    </source>
</evidence>
<keyword evidence="3" id="KW-1185">Reference proteome</keyword>
<dbReference type="GO" id="GO:0008233">
    <property type="term" value="F:peptidase activity"/>
    <property type="evidence" value="ECO:0007669"/>
    <property type="project" value="InterPro"/>
</dbReference>
<organism evidence="2 3">
    <name type="scientific">Posidoniimonas corsicana</name>
    <dbReference type="NCBI Taxonomy" id="1938618"/>
    <lineage>
        <taxon>Bacteria</taxon>
        <taxon>Pseudomonadati</taxon>
        <taxon>Planctomycetota</taxon>
        <taxon>Planctomycetia</taxon>
        <taxon>Pirellulales</taxon>
        <taxon>Lacipirellulaceae</taxon>
        <taxon>Posidoniimonas</taxon>
    </lineage>
</organism>
<accession>A0A5C5VIN1</accession>
<dbReference type="RefSeq" id="WP_146565132.1">
    <property type="nucleotide sequence ID" value="NZ_SIHJ01000001.1"/>
</dbReference>
<dbReference type="EC" id="3.4.22.-" evidence="2"/>
<dbReference type="GO" id="GO:0006508">
    <property type="term" value="P:proteolysis"/>
    <property type="evidence" value="ECO:0007669"/>
    <property type="project" value="InterPro"/>
</dbReference>
<dbReference type="GO" id="GO:0016020">
    <property type="term" value="C:membrane"/>
    <property type="evidence" value="ECO:0007669"/>
    <property type="project" value="InterPro"/>
</dbReference>
<dbReference type="OrthoDB" id="13401at2"/>
<name>A0A5C5VIN1_9BACT</name>
<dbReference type="GO" id="GO:0005524">
    <property type="term" value="F:ATP binding"/>
    <property type="evidence" value="ECO:0007669"/>
    <property type="project" value="UniProtKB-KW"/>
</dbReference>
<reference evidence="2 3" key="1">
    <citation type="submission" date="2019-02" db="EMBL/GenBank/DDBJ databases">
        <title>Deep-cultivation of Planctomycetes and their phenomic and genomic characterization uncovers novel biology.</title>
        <authorList>
            <person name="Wiegand S."/>
            <person name="Jogler M."/>
            <person name="Boedeker C."/>
            <person name="Pinto D."/>
            <person name="Vollmers J."/>
            <person name="Rivas-Marin E."/>
            <person name="Kohn T."/>
            <person name="Peeters S.H."/>
            <person name="Heuer A."/>
            <person name="Rast P."/>
            <person name="Oberbeckmann S."/>
            <person name="Bunk B."/>
            <person name="Jeske O."/>
            <person name="Meyerdierks A."/>
            <person name="Storesund J.E."/>
            <person name="Kallscheuer N."/>
            <person name="Luecker S."/>
            <person name="Lage O.M."/>
            <person name="Pohl T."/>
            <person name="Merkel B.J."/>
            <person name="Hornburger P."/>
            <person name="Mueller R.-W."/>
            <person name="Bruemmer F."/>
            <person name="Labrenz M."/>
            <person name="Spormann A.M."/>
            <person name="Op Den Camp H."/>
            <person name="Overmann J."/>
            <person name="Amann R."/>
            <person name="Jetten M.S.M."/>
            <person name="Mascher T."/>
            <person name="Medema M.H."/>
            <person name="Devos D.P."/>
            <person name="Kaster A.-K."/>
            <person name="Ovreas L."/>
            <person name="Rohde M."/>
            <person name="Galperin M.Y."/>
            <person name="Jogler C."/>
        </authorList>
    </citation>
    <scope>NUCLEOTIDE SEQUENCE [LARGE SCALE GENOMIC DNA]</scope>
    <source>
        <strain evidence="2 3">KOR34</strain>
    </source>
</reference>
<proteinExistence type="predicted"/>
<dbReference type="Gene3D" id="3.90.70.10">
    <property type="entry name" value="Cysteine proteinases"/>
    <property type="match status" value="1"/>
</dbReference>
<dbReference type="AlphaFoldDB" id="A0A5C5VIN1"/>
<evidence type="ECO:0000313" key="3">
    <source>
        <dbReference type="Proteomes" id="UP000316714"/>
    </source>
</evidence>
<dbReference type="InterPro" id="IPR005074">
    <property type="entry name" value="Peptidase_C39"/>
</dbReference>
<dbReference type="PROSITE" id="PS51257">
    <property type="entry name" value="PROKAR_LIPOPROTEIN"/>
    <property type="match status" value="1"/>
</dbReference>
<sequence length="239" mass="26226">MKPRTGIAAALLTSLGCFGLHDGRAEGLALDSVYLAPGRQFSKPVASWRTVRRQNMVAQSKEYTCGAASLATILKYYYEAPIGEEAVLNAALGRLNADELADRQENGLSMEDLATAAKRLGYASATLELKFDKLSGLPMPVVVRLVQGDFKHFVVLRGVVGSRVFVADPLRGNSRVAIPRFQREWDGKILAVVKPGQKPRTSHALEVDPCWPVTPEVQAARRDVVGAQPRVRRPLFRFD</sequence>